<dbReference type="InterPro" id="IPR003615">
    <property type="entry name" value="HNH_nuc"/>
</dbReference>
<dbReference type="OrthoDB" id="3234360at2"/>
<dbReference type="Proteomes" id="UP000467006">
    <property type="component" value="Chromosome"/>
</dbReference>
<evidence type="ECO:0000256" key="1">
    <source>
        <dbReference type="SAM" id="MobiDB-lite"/>
    </source>
</evidence>
<feature type="compositionally biased region" description="Basic and acidic residues" evidence="1">
    <location>
        <begin position="78"/>
        <end position="87"/>
    </location>
</feature>
<dbReference type="Gene3D" id="1.10.30.50">
    <property type="match status" value="1"/>
</dbReference>
<protein>
    <submittedName>
        <fullName evidence="2">Uncharacterized protein</fullName>
    </submittedName>
</protein>
<dbReference type="EMBL" id="AP022563">
    <property type="protein sequence ID" value="BBX16954.1"/>
    <property type="molecule type" value="Genomic_DNA"/>
</dbReference>
<sequence>MPTAPPRTCARCRQPAPKGKPCPCRKPWEGSTHPGGHDDRRMAKALAAYRRENPYCEWPGCPRLADHTDHIVPLAELPKGDPRRYDPENYQSLCAPHHATKTHADSQRGRIRPR</sequence>
<proteinExistence type="predicted"/>
<feature type="region of interest" description="Disordered" evidence="1">
    <location>
        <begin position="1"/>
        <end position="39"/>
    </location>
</feature>
<name>A0A7I7K032_9MYCO</name>
<gene>
    <name evidence="2" type="ORF">MDUV_18140</name>
</gene>
<dbReference type="AlphaFoldDB" id="A0A7I7K032"/>
<dbReference type="KEGG" id="mdu:MDUV_18140"/>
<evidence type="ECO:0000313" key="2">
    <source>
        <dbReference type="EMBL" id="BBX16954.1"/>
    </source>
</evidence>
<evidence type="ECO:0000313" key="3">
    <source>
        <dbReference type="Proteomes" id="UP000467006"/>
    </source>
</evidence>
<accession>A0A7I7K032</accession>
<reference evidence="2 3" key="1">
    <citation type="journal article" date="2019" name="Emerg. Microbes Infect.">
        <title>Comprehensive subspecies identification of 175 nontuberculous mycobacteria species based on 7547 genomic profiles.</title>
        <authorList>
            <person name="Matsumoto Y."/>
            <person name="Kinjo T."/>
            <person name="Motooka D."/>
            <person name="Nabeya D."/>
            <person name="Jung N."/>
            <person name="Uechi K."/>
            <person name="Horii T."/>
            <person name="Iida T."/>
            <person name="Fujita J."/>
            <person name="Nakamura S."/>
        </authorList>
    </citation>
    <scope>NUCLEOTIDE SEQUENCE [LARGE SCALE GENOMIC DNA]</scope>
    <source>
        <strain evidence="2 3">JCM 6396</strain>
    </source>
</reference>
<organism evidence="2 3">
    <name type="scientific">Mycolicibacterium duvalii</name>
    <dbReference type="NCBI Taxonomy" id="39688"/>
    <lineage>
        <taxon>Bacteria</taxon>
        <taxon>Bacillati</taxon>
        <taxon>Actinomycetota</taxon>
        <taxon>Actinomycetes</taxon>
        <taxon>Mycobacteriales</taxon>
        <taxon>Mycobacteriaceae</taxon>
        <taxon>Mycolicibacterium</taxon>
    </lineage>
</organism>
<dbReference type="CDD" id="cd00085">
    <property type="entry name" value="HNHc"/>
    <property type="match status" value="1"/>
</dbReference>
<keyword evidence="3" id="KW-1185">Reference proteome</keyword>
<feature type="region of interest" description="Disordered" evidence="1">
    <location>
        <begin position="76"/>
        <end position="114"/>
    </location>
</feature>